<sequence>MPTLIAEKTDTEIKTDVLSELKYEPSVKVTDIGVLVKNGTVTLNGYATSAAEKWEAVRATKRVVGVKAIADDIEIKLSESFINTDSDIAAAAIHHIDWFTTIPRGSVKVTVRNGWITLDGEVDWQYLKTAAGHFLHHLSGVKGVTNEISIKPRLSVTEVATDIKAAFKRSAMLDANKIQIDVAGSKVTLKGKVRNYAELEEAERAVWAASGVLTVDNQLSVQWFGYNT</sequence>
<dbReference type="SMART" id="SM00749">
    <property type="entry name" value="BON"/>
    <property type="match status" value="2"/>
</dbReference>
<evidence type="ECO:0000313" key="3">
    <source>
        <dbReference type="Proteomes" id="UP000249467"/>
    </source>
</evidence>
<dbReference type="InterPro" id="IPR051686">
    <property type="entry name" value="Lipoprotein_DolP"/>
</dbReference>
<dbReference type="InterPro" id="IPR014004">
    <property type="entry name" value="Transpt-assoc_nodulatn_dom_bac"/>
</dbReference>
<dbReference type="InterPro" id="IPR007055">
    <property type="entry name" value="BON_dom"/>
</dbReference>
<feature type="domain" description="BON" evidence="1">
    <location>
        <begin position="155"/>
        <end position="223"/>
    </location>
</feature>
<dbReference type="PANTHER" id="PTHR34606:SF15">
    <property type="entry name" value="BON DOMAIN-CONTAINING PROTEIN"/>
    <property type="match status" value="1"/>
</dbReference>
<dbReference type="PANTHER" id="PTHR34606">
    <property type="entry name" value="BON DOMAIN-CONTAINING PROTEIN"/>
    <property type="match status" value="1"/>
</dbReference>
<evidence type="ECO:0000259" key="1">
    <source>
        <dbReference type="PROSITE" id="PS50914"/>
    </source>
</evidence>
<reference evidence="2 3" key="2">
    <citation type="submission" date="2018-06" db="EMBL/GenBank/DDBJ databases">
        <title>Metagenomic assembly of (sub)arctic Cyanobacteria and their associated microbiome from non-axenic cultures.</title>
        <authorList>
            <person name="Baurain D."/>
        </authorList>
    </citation>
    <scope>NUCLEOTIDE SEQUENCE [LARGE SCALE GENOMIC DNA]</scope>
    <source>
        <strain evidence="2">ULC066bin1</strain>
    </source>
</reference>
<comment type="caution">
    <text evidence="2">The sequence shown here is derived from an EMBL/GenBank/DDBJ whole genome shotgun (WGS) entry which is preliminary data.</text>
</comment>
<dbReference type="Pfam" id="PF04972">
    <property type="entry name" value="BON"/>
    <property type="match status" value="3"/>
</dbReference>
<dbReference type="EMBL" id="QBML01000044">
    <property type="protein sequence ID" value="PZO36139.1"/>
    <property type="molecule type" value="Genomic_DNA"/>
</dbReference>
<dbReference type="Gene3D" id="3.30.1340.30">
    <property type="match status" value="3"/>
</dbReference>
<protein>
    <recommendedName>
        <fullName evidence="1">BON domain-containing protein</fullName>
    </recommendedName>
</protein>
<organism evidence="2 3">
    <name type="scientific">Pseudanabaena frigida</name>
    <dbReference type="NCBI Taxonomy" id="945775"/>
    <lineage>
        <taxon>Bacteria</taxon>
        <taxon>Bacillati</taxon>
        <taxon>Cyanobacteriota</taxon>
        <taxon>Cyanophyceae</taxon>
        <taxon>Pseudanabaenales</taxon>
        <taxon>Pseudanabaenaceae</taxon>
        <taxon>Pseudanabaena</taxon>
    </lineage>
</organism>
<gene>
    <name evidence="2" type="ORF">DCF19_22175</name>
</gene>
<name>A0A2W4W261_9CYAN</name>
<feature type="domain" description="BON" evidence="1">
    <location>
        <begin position="9"/>
        <end position="77"/>
    </location>
</feature>
<evidence type="ECO:0000313" key="2">
    <source>
        <dbReference type="EMBL" id="PZO36139.1"/>
    </source>
</evidence>
<dbReference type="AlphaFoldDB" id="A0A2W4W261"/>
<dbReference type="PROSITE" id="PS50914">
    <property type="entry name" value="BON"/>
    <property type="match status" value="3"/>
</dbReference>
<accession>A0A2W4W261</accession>
<reference evidence="2 3" key="1">
    <citation type="submission" date="2018-04" db="EMBL/GenBank/DDBJ databases">
        <authorList>
            <person name="Go L.Y."/>
            <person name="Mitchell J.A."/>
        </authorList>
    </citation>
    <scope>NUCLEOTIDE SEQUENCE [LARGE SCALE GENOMIC DNA]</scope>
    <source>
        <strain evidence="2">ULC066bin1</strain>
    </source>
</reference>
<feature type="domain" description="BON" evidence="1">
    <location>
        <begin position="84"/>
        <end position="152"/>
    </location>
</feature>
<proteinExistence type="predicted"/>
<dbReference type="Proteomes" id="UP000249467">
    <property type="component" value="Unassembled WGS sequence"/>
</dbReference>